<feature type="binding site" evidence="18">
    <location>
        <begin position="127"/>
        <end position="128"/>
    </location>
    <ligand>
        <name>NAD(+)</name>
        <dbReference type="ChEBI" id="CHEBI:57540"/>
    </ligand>
</feature>
<evidence type="ECO:0000259" key="19">
    <source>
        <dbReference type="Pfam" id="PF01761"/>
    </source>
</evidence>
<feature type="domain" description="3-dehydroquinate synthase C-terminal" evidence="20">
    <location>
        <begin position="179"/>
        <end position="323"/>
    </location>
</feature>
<comment type="pathway">
    <text evidence="5 18">Metabolic intermediate biosynthesis; chorismate biosynthesis; chorismate from D-erythrose 4-phosphate and phosphoenolpyruvate: step 2/7.</text>
</comment>
<dbReference type="GO" id="GO:0009073">
    <property type="term" value="P:aromatic amino acid family biosynthetic process"/>
    <property type="evidence" value="ECO:0007669"/>
    <property type="project" value="UniProtKB-KW"/>
</dbReference>
<dbReference type="Pfam" id="PF24621">
    <property type="entry name" value="DHQS_C"/>
    <property type="match status" value="1"/>
</dbReference>
<comment type="function">
    <text evidence="3 18">Catalyzes the conversion of 3-deoxy-D-arabino-heptulosonate 7-phosphate (DAHP) to dehydroquinate (DHQ).</text>
</comment>
<feature type="binding site" evidence="18">
    <location>
        <position position="245"/>
    </location>
    <ligand>
        <name>Zn(2+)</name>
        <dbReference type="ChEBI" id="CHEBI:29105"/>
    </ligand>
</feature>
<comment type="similarity">
    <text evidence="6 18">Belongs to the sugar phosphate cyclases superfamily. Dehydroquinate synthase family.</text>
</comment>
<keyword evidence="14 18" id="KW-0520">NAD</keyword>
<protein>
    <recommendedName>
        <fullName evidence="8 18">3-dehydroquinate synthase</fullName>
        <shortName evidence="18">DHQS</shortName>
        <ecNumber evidence="7 18">4.2.3.4</ecNumber>
    </recommendedName>
</protein>
<evidence type="ECO:0000313" key="22">
    <source>
        <dbReference type="Proteomes" id="UP000325372"/>
    </source>
</evidence>
<comment type="subcellular location">
    <subcellularLocation>
        <location evidence="4 18">Cytoplasm</location>
    </subcellularLocation>
</comment>
<feature type="binding site" evidence="18">
    <location>
        <position position="149"/>
    </location>
    <ligand>
        <name>NAD(+)</name>
        <dbReference type="ChEBI" id="CHEBI:57540"/>
    </ligand>
</feature>
<name>A0A5N0T3A7_9GAMM</name>
<dbReference type="GO" id="GO:0000166">
    <property type="term" value="F:nucleotide binding"/>
    <property type="evidence" value="ECO:0007669"/>
    <property type="project" value="UniProtKB-KW"/>
</dbReference>
<keyword evidence="22" id="KW-1185">Reference proteome</keyword>
<evidence type="ECO:0000256" key="14">
    <source>
        <dbReference type="ARBA" id="ARBA00023027"/>
    </source>
</evidence>
<dbReference type="EMBL" id="VYXP01000014">
    <property type="protein sequence ID" value="KAA9129560.1"/>
    <property type="molecule type" value="Genomic_DNA"/>
</dbReference>
<keyword evidence="17 18" id="KW-0170">Cobalt</keyword>
<dbReference type="Pfam" id="PF01761">
    <property type="entry name" value="DHQ_synthase"/>
    <property type="match status" value="1"/>
</dbReference>
<evidence type="ECO:0000256" key="16">
    <source>
        <dbReference type="ARBA" id="ARBA00023239"/>
    </source>
</evidence>
<dbReference type="PANTHER" id="PTHR43622:SF7">
    <property type="entry name" value="3-DEHYDROQUINATE SYNTHASE, CHLOROPLASTIC"/>
    <property type="match status" value="1"/>
</dbReference>
<keyword evidence="11 18" id="KW-0479">Metal-binding</keyword>
<evidence type="ECO:0000256" key="12">
    <source>
        <dbReference type="ARBA" id="ARBA00022741"/>
    </source>
</evidence>
<dbReference type="AlphaFoldDB" id="A0A5N0T3A7"/>
<keyword evidence="13 18" id="KW-0862">Zinc</keyword>
<evidence type="ECO:0000256" key="15">
    <source>
        <dbReference type="ARBA" id="ARBA00023141"/>
    </source>
</evidence>
<keyword evidence="10 18" id="KW-0028">Amino-acid biosynthesis</keyword>
<dbReference type="Gene3D" id="1.20.1090.10">
    <property type="entry name" value="Dehydroquinate synthase-like - alpha domain"/>
    <property type="match status" value="1"/>
</dbReference>
<dbReference type="NCBIfam" id="TIGR01357">
    <property type="entry name" value="aroB"/>
    <property type="match status" value="1"/>
</dbReference>
<keyword evidence="16 18" id="KW-0456">Lyase</keyword>
<dbReference type="Proteomes" id="UP000325372">
    <property type="component" value="Unassembled WGS sequence"/>
</dbReference>
<keyword evidence="9 18" id="KW-0963">Cytoplasm</keyword>
<reference evidence="21 22" key="1">
    <citation type="submission" date="2019-09" db="EMBL/GenBank/DDBJ databases">
        <title>Wenzhouxiangella sp. Genome sequencing and assembly.</title>
        <authorList>
            <person name="Zhang R."/>
        </authorList>
    </citation>
    <scope>NUCLEOTIDE SEQUENCE [LARGE SCALE GENOMIC DNA]</scope>
    <source>
        <strain evidence="21 22">W260</strain>
    </source>
</reference>
<dbReference type="GO" id="GO:0003856">
    <property type="term" value="F:3-dehydroquinate synthase activity"/>
    <property type="evidence" value="ECO:0007669"/>
    <property type="project" value="UniProtKB-UniRule"/>
</dbReference>
<dbReference type="InterPro" id="IPR016037">
    <property type="entry name" value="DHQ_synth_AroB"/>
</dbReference>
<dbReference type="PIRSF" id="PIRSF001455">
    <property type="entry name" value="DHQ_synth"/>
    <property type="match status" value="1"/>
</dbReference>
<evidence type="ECO:0000259" key="20">
    <source>
        <dbReference type="Pfam" id="PF24621"/>
    </source>
</evidence>
<dbReference type="PANTHER" id="PTHR43622">
    <property type="entry name" value="3-DEHYDROQUINATE SYNTHASE"/>
    <property type="match status" value="1"/>
</dbReference>
<feature type="binding site" evidence="18">
    <location>
        <position position="140"/>
    </location>
    <ligand>
        <name>NAD(+)</name>
        <dbReference type="ChEBI" id="CHEBI:57540"/>
    </ligand>
</feature>
<evidence type="ECO:0000256" key="10">
    <source>
        <dbReference type="ARBA" id="ARBA00022605"/>
    </source>
</evidence>
<dbReference type="EC" id="4.2.3.4" evidence="7 18"/>
<dbReference type="GO" id="GO:0008652">
    <property type="term" value="P:amino acid biosynthetic process"/>
    <property type="evidence" value="ECO:0007669"/>
    <property type="project" value="UniProtKB-KW"/>
</dbReference>
<comment type="cofactor">
    <cofactor evidence="18">
        <name>Co(2+)</name>
        <dbReference type="ChEBI" id="CHEBI:48828"/>
    </cofactor>
    <cofactor evidence="18">
        <name>Zn(2+)</name>
        <dbReference type="ChEBI" id="CHEBI:29105"/>
    </cofactor>
    <text evidence="18">Binds 1 divalent metal cation per subunit. Can use either Co(2+) or Zn(2+).</text>
</comment>
<dbReference type="RefSeq" id="WP_150865764.1">
    <property type="nucleotide sequence ID" value="NZ_VYXP01000014.1"/>
</dbReference>
<dbReference type="SUPFAM" id="SSF56796">
    <property type="entry name" value="Dehydroquinate synthase-like"/>
    <property type="match status" value="1"/>
</dbReference>
<feature type="binding site" evidence="18">
    <location>
        <begin position="69"/>
        <end position="74"/>
    </location>
    <ligand>
        <name>NAD(+)</name>
        <dbReference type="ChEBI" id="CHEBI:57540"/>
    </ligand>
</feature>
<evidence type="ECO:0000256" key="5">
    <source>
        <dbReference type="ARBA" id="ARBA00004661"/>
    </source>
</evidence>
<evidence type="ECO:0000256" key="1">
    <source>
        <dbReference type="ARBA" id="ARBA00001393"/>
    </source>
</evidence>
<dbReference type="FunFam" id="3.40.50.1970:FF:000001">
    <property type="entry name" value="3-dehydroquinate synthase"/>
    <property type="match status" value="1"/>
</dbReference>
<evidence type="ECO:0000256" key="7">
    <source>
        <dbReference type="ARBA" id="ARBA00013031"/>
    </source>
</evidence>
<dbReference type="Gene3D" id="3.40.50.1970">
    <property type="match status" value="1"/>
</dbReference>
<proteinExistence type="inferred from homology"/>
<keyword evidence="12 18" id="KW-0547">Nucleotide-binding</keyword>
<evidence type="ECO:0000256" key="13">
    <source>
        <dbReference type="ARBA" id="ARBA00022833"/>
    </source>
</evidence>
<dbReference type="CDD" id="cd08195">
    <property type="entry name" value="DHQS"/>
    <property type="match status" value="1"/>
</dbReference>
<feature type="binding site" evidence="18">
    <location>
        <position position="182"/>
    </location>
    <ligand>
        <name>Zn(2+)</name>
        <dbReference type="ChEBI" id="CHEBI:29105"/>
    </ligand>
</feature>
<dbReference type="InterPro" id="IPR056179">
    <property type="entry name" value="DHQS_C"/>
</dbReference>
<feature type="binding site" evidence="18">
    <location>
        <begin position="167"/>
        <end position="170"/>
    </location>
    <ligand>
        <name>NAD(+)</name>
        <dbReference type="ChEBI" id="CHEBI:57540"/>
    </ligand>
</feature>
<evidence type="ECO:0000256" key="2">
    <source>
        <dbReference type="ARBA" id="ARBA00001911"/>
    </source>
</evidence>
<dbReference type="InterPro" id="IPR050071">
    <property type="entry name" value="Dehydroquinate_synthase"/>
</dbReference>
<dbReference type="GO" id="GO:0046872">
    <property type="term" value="F:metal ion binding"/>
    <property type="evidence" value="ECO:0007669"/>
    <property type="project" value="UniProtKB-KW"/>
</dbReference>
<evidence type="ECO:0000256" key="8">
    <source>
        <dbReference type="ARBA" id="ARBA00017684"/>
    </source>
</evidence>
<comment type="cofactor">
    <cofactor evidence="2 18">
        <name>NAD(+)</name>
        <dbReference type="ChEBI" id="CHEBI:57540"/>
    </cofactor>
</comment>
<evidence type="ECO:0000256" key="9">
    <source>
        <dbReference type="ARBA" id="ARBA00022490"/>
    </source>
</evidence>
<evidence type="ECO:0000256" key="6">
    <source>
        <dbReference type="ARBA" id="ARBA00005412"/>
    </source>
</evidence>
<dbReference type="UniPathway" id="UPA00053">
    <property type="reaction ID" value="UER00085"/>
</dbReference>
<feature type="binding site" evidence="18">
    <location>
        <begin position="103"/>
        <end position="107"/>
    </location>
    <ligand>
        <name>NAD(+)</name>
        <dbReference type="ChEBI" id="CHEBI:57540"/>
    </ligand>
</feature>
<evidence type="ECO:0000313" key="21">
    <source>
        <dbReference type="EMBL" id="KAA9129560.1"/>
    </source>
</evidence>
<feature type="domain" description="3-dehydroquinate synthase N-terminal" evidence="19">
    <location>
        <begin position="65"/>
        <end position="177"/>
    </location>
</feature>
<evidence type="ECO:0000256" key="11">
    <source>
        <dbReference type="ARBA" id="ARBA00022723"/>
    </source>
</evidence>
<dbReference type="HAMAP" id="MF_00110">
    <property type="entry name" value="DHQ_synthase"/>
    <property type="match status" value="1"/>
</dbReference>
<gene>
    <name evidence="18 21" type="primary">aroB</name>
    <name evidence="21" type="ORF">F3N42_15305</name>
</gene>
<evidence type="ECO:0000256" key="3">
    <source>
        <dbReference type="ARBA" id="ARBA00003485"/>
    </source>
</evidence>
<keyword evidence="15 18" id="KW-0057">Aromatic amino acid biosynthesis</keyword>
<dbReference type="GO" id="GO:0005737">
    <property type="term" value="C:cytoplasm"/>
    <property type="evidence" value="ECO:0007669"/>
    <property type="project" value="UniProtKB-SubCell"/>
</dbReference>
<dbReference type="InterPro" id="IPR030960">
    <property type="entry name" value="DHQS/DOIS_N"/>
</dbReference>
<organism evidence="21 22">
    <name type="scientific">Marinihelvus fidelis</name>
    <dbReference type="NCBI Taxonomy" id="2613842"/>
    <lineage>
        <taxon>Bacteria</taxon>
        <taxon>Pseudomonadati</taxon>
        <taxon>Pseudomonadota</taxon>
        <taxon>Gammaproteobacteria</taxon>
        <taxon>Chromatiales</taxon>
        <taxon>Wenzhouxiangellaceae</taxon>
        <taxon>Marinihelvus</taxon>
    </lineage>
</organism>
<comment type="caution">
    <text evidence="21">The sequence shown here is derived from an EMBL/GenBank/DDBJ whole genome shotgun (WGS) entry which is preliminary data.</text>
</comment>
<evidence type="ECO:0000256" key="4">
    <source>
        <dbReference type="ARBA" id="ARBA00004496"/>
    </source>
</evidence>
<evidence type="ECO:0000256" key="17">
    <source>
        <dbReference type="ARBA" id="ARBA00023285"/>
    </source>
</evidence>
<sequence>MRTIDIPLGDRSYPVRIGEGLLADPAAWAPHVGQAPILIVTNETVAPLYLPAVLGALKGHDVDTFTMADGEAEKNWDNWRALIGRLADRHAPRDTTLVALGGGVVGDLCGFAAATWMRGIRFIQAPTTLLAQVDASVGGKTAINIPQGKNLVGAFHQPAAVIADTATLRTLPPREYRAGLAEVLKYGAICDAGFIDWIEANIDALRAMEPDALAEIVERSVRYKAEVVGADEREQGVRAILNFGHTFGHALETHTGYQRYLHGEAVAIGMVVAATLSESRGLLAPGLARRLADIQSALGLPVTVPADIDAPDLLQHMKLDKKNLAGRRRLVLLSAPGKAIVDEDSADADILAALNACRAEDPAA</sequence>
<feature type="binding site" evidence="18">
    <location>
        <position position="262"/>
    </location>
    <ligand>
        <name>Zn(2+)</name>
        <dbReference type="ChEBI" id="CHEBI:29105"/>
    </ligand>
</feature>
<dbReference type="GO" id="GO:0009423">
    <property type="term" value="P:chorismate biosynthetic process"/>
    <property type="evidence" value="ECO:0007669"/>
    <property type="project" value="UniProtKB-UniRule"/>
</dbReference>
<accession>A0A5N0T3A7</accession>
<dbReference type="InterPro" id="IPR030963">
    <property type="entry name" value="DHQ_synth_fam"/>
</dbReference>
<evidence type="ECO:0000256" key="18">
    <source>
        <dbReference type="HAMAP-Rule" id="MF_00110"/>
    </source>
</evidence>
<comment type="catalytic activity">
    <reaction evidence="1 18">
        <text>7-phospho-2-dehydro-3-deoxy-D-arabino-heptonate = 3-dehydroquinate + phosphate</text>
        <dbReference type="Rhea" id="RHEA:21968"/>
        <dbReference type="ChEBI" id="CHEBI:32364"/>
        <dbReference type="ChEBI" id="CHEBI:43474"/>
        <dbReference type="ChEBI" id="CHEBI:58394"/>
        <dbReference type="EC" id="4.2.3.4"/>
    </reaction>
</comment>